<protein>
    <submittedName>
        <fullName evidence="1">Uncharacterized protein</fullName>
    </submittedName>
</protein>
<proteinExistence type="predicted"/>
<gene>
    <name evidence="1" type="ORF">B4098_3188</name>
</gene>
<sequence length="43" mass="5092">MSCFLFIVRQVSLIFQFILKSDKRKKESRSPFFGSSCFFYSSV</sequence>
<organism evidence="1 2">
    <name type="scientific">Heyndrickxia coagulans</name>
    <name type="common">Weizmannia coagulans</name>
    <dbReference type="NCBI Taxonomy" id="1398"/>
    <lineage>
        <taxon>Bacteria</taxon>
        <taxon>Bacillati</taxon>
        <taxon>Bacillota</taxon>
        <taxon>Bacilli</taxon>
        <taxon>Bacillales</taxon>
        <taxon>Bacillaceae</taxon>
        <taxon>Heyndrickxia</taxon>
    </lineage>
</organism>
<comment type="caution">
    <text evidence="1">The sequence shown here is derived from an EMBL/GenBank/DDBJ whole genome shotgun (WGS) entry which is preliminary data.</text>
</comment>
<name>A0A150K4D6_HEYCO</name>
<evidence type="ECO:0000313" key="2">
    <source>
        <dbReference type="Proteomes" id="UP000075288"/>
    </source>
</evidence>
<dbReference type="EMBL" id="LQYG01000027">
    <property type="protein sequence ID" value="KYC64480.1"/>
    <property type="molecule type" value="Genomic_DNA"/>
</dbReference>
<dbReference type="Proteomes" id="UP000075288">
    <property type="component" value="Unassembled WGS sequence"/>
</dbReference>
<dbReference type="AlphaFoldDB" id="A0A150K4D6"/>
<accession>A0A150K4D6</accession>
<evidence type="ECO:0000313" key="1">
    <source>
        <dbReference type="EMBL" id="KYC64480.1"/>
    </source>
</evidence>
<reference evidence="1 2" key="1">
    <citation type="submission" date="2016-01" db="EMBL/GenBank/DDBJ databases">
        <title>Genome Sequences of Twelve Sporeforming Bacillus Species Isolated from Foods.</title>
        <authorList>
            <person name="Berendsen E.M."/>
            <person name="Wells-Bennik M.H."/>
            <person name="Krawcyk A.O."/>
            <person name="De Jong A."/>
            <person name="Holsappel S."/>
            <person name="Eijlander R.T."/>
            <person name="Kuipers O.P."/>
        </authorList>
    </citation>
    <scope>NUCLEOTIDE SEQUENCE [LARGE SCALE GENOMIC DNA]</scope>
    <source>
        <strain evidence="1 2">B4098</strain>
    </source>
</reference>